<protein>
    <submittedName>
        <fullName evidence="2">Uncharacterized protein</fullName>
    </submittedName>
</protein>
<gene>
    <name evidence="2" type="ORF">SAMN02745226_01465</name>
</gene>
<evidence type="ECO:0000313" key="3">
    <source>
        <dbReference type="Proteomes" id="UP000184207"/>
    </source>
</evidence>
<organism evidence="2 3">
    <name type="scientific">Fervidobacterium gondwanense DSM 13020</name>
    <dbReference type="NCBI Taxonomy" id="1121883"/>
    <lineage>
        <taxon>Bacteria</taxon>
        <taxon>Thermotogati</taxon>
        <taxon>Thermotogota</taxon>
        <taxon>Thermotogae</taxon>
        <taxon>Thermotogales</taxon>
        <taxon>Fervidobacteriaceae</taxon>
        <taxon>Fervidobacterium</taxon>
    </lineage>
</organism>
<sequence>MKLPLFPKNEKYVNTVITVFAVLASIFIIFRMPNDKANLSVAVYFENDKSILFYSGTEKIPDTVKIVVPVEGIKDSPKDFLEKVNNKYVGVMEFYGDTKFIQEFYRTTGYKNIVKVHYVKPQELSRYNSYTLFKRLWRAVMERSINVIILPEGELSTQALSEFKKFFQVESNIPKPDDTTWKNKVFGIVLAMYVIAQAPIGVLSFLFFNNYWLFVSVISIFGTVVAYFISQNRFTKVANVFILGVLTNFALYKFEYLNDIEVYRGVKLSLTVLPFIVALITFRDLYKEKSIKRWHIITTGVVGIAAVGYMLLRSGNYGYVLDFEENLRIMLENMFIIRPRIKELLFLPMFFIAGNVENKFISGILTFFGTFGFVSIFNSFCHLKAPIYIVFYREFTTVLVSIVVYLVLTIFKSLLMIWTNKK</sequence>
<feature type="transmembrane region" description="Helical" evidence="1">
    <location>
        <begin position="211"/>
        <end position="230"/>
    </location>
</feature>
<name>A0A1M7T2M9_FERGO</name>
<dbReference type="STRING" id="1121883.SAMN02745226_01465"/>
<keyword evidence="3" id="KW-1185">Reference proteome</keyword>
<feature type="transmembrane region" description="Helical" evidence="1">
    <location>
        <begin position="294"/>
        <end position="312"/>
    </location>
</feature>
<dbReference type="OrthoDB" id="3805529at2"/>
<keyword evidence="1" id="KW-1133">Transmembrane helix</keyword>
<dbReference type="EMBL" id="FRDJ01000008">
    <property type="protein sequence ID" value="SHN64912.1"/>
    <property type="molecule type" value="Genomic_DNA"/>
</dbReference>
<feature type="transmembrane region" description="Helical" evidence="1">
    <location>
        <begin position="360"/>
        <end position="383"/>
    </location>
</feature>
<dbReference type="InterPro" id="IPR043748">
    <property type="entry name" value="DUF5693"/>
</dbReference>
<evidence type="ECO:0000313" key="2">
    <source>
        <dbReference type="EMBL" id="SHN64912.1"/>
    </source>
</evidence>
<keyword evidence="1" id="KW-0812">Transmembrane</keyword>
<dbReference type="RefSeq" id="WP_072759996.1">
    <property type="nucleotide sequence ID" value="NZ_FRDJ01000008.1"/>
</dbReference>
<proteinExistence type="predicted"/>
<feature type="transmembrane region" description="Helical" evidence="1">
    <location>
        <begin position="395"/>
        <end position="418"/>
    </location>
</feature>
<keyword evidence="1" id="KW-0472">Membrane</keyword>
<reference evidence="3" key="1">
    <citation type="submission" date="2016-12" db="EMBL/GenBank/DDBJ databases">
        <authorList>
            <person name="Varghese N."/>
            <person name="Submissions S."/>
        </authorList>
    </citation>
    <scope>NUCLEOTIDE SEQUENCE [LARGE SCALE GENOMIC DNA]</scope>
    <source>
        <strain evidence="3">DSM 13020</strain>
    </source>
</reference>
<feature type="transmembrane region" description="Helical" evidence="1">
    <location>
        <begin position="12"/>
        <end position="30"/>
    </location>
</feature>
<accession>A0A1M7T2M9</accession>
<feature type="transmembrane region" description="Helical" evidence="1">
    <location>
        <begin position="266"/>
        <end position="282"/>
    </location>
</feature>
<feature type="transmembrane region" description="Helical" evidence="1">
    <location>
        <begin position="185"/>
        <end position="205"/>
    </location>
</feature>
<evidence type="ECO:0000256" key="1">
    <source>
        <dbReference type="SAM" id="Phobius"/>
    </source>
</evidence>
<dbReference type="Pfam" id="PF18949">
    <property type="entry name" value="DUF5693"/>
    <property type="match status" value="1"/>
</dbReference>
<dbReference type="AlphaFoldDB" id="A0A1M7T2M9"/>
<feature type="transmembrane region" description="Helical" evidence="1">
    <location>
        <begin position="237"/>
        <end position="254"/>
    </location>
</feature>
<dbReference type="Proteomes" id="UP000184207">
    <property type="component" value="Unassembled WGS sequence"/>
</dbReference>